<feature type="region of interest" description="Disordered" evidence="2">
    <location>
        <begin position="61"/>
        <end position="86"/>
    </location>
</feature>
<reference evidence="4 5" key="1">
    <citation type="journal article" date="2019" name="Philos. Trans. R. Soc. Lond., B, Biol. Sci.">
        <title>Ant behaviour and brain gene expression of defending hosts depend on the ecological success of the intruding social parasite.</title>
        <authorList>
            <person name="Kaur R."/>
            <person name="Stoldt M."/>
            <person name="Jongepier E."/>
            <person name="Feldmeyer B."/>
            <person name="Menzel F."/>
            <person name="Bornberg-Bauer E."/>
            <person name="Foitzik S."/>
        </authorList>
    </citation>
    <scope>NUCLEOTIDE SEQUENCE [LARGE SCALE GENOMIC DNA]</scope>
    <source>
        <tissue evidence="4">Whole body</tissue>
    </source>
</reference>
<dbReference type="AlphaFoldDB" id="A0A4S2JPB3"/>
<sequence>MLSRVTVNIIRRSVYSNARTLCYSRDSLRLDLSIRKDARPHSVQNHCNLYVAKRFKSSRKKAADKKKDRDEDSDEEREEDDEEEAPVGSKVAKIKVASLRVDTICKVGFGMTRSKIEEAFYASKFRINGNKVFKKSKEVDVGDEIDIVLHQSVDNPELLVVNRIVILSMAPAADGVQIKLSKDKNLLIEDYKDPYLT</sequence>
<dbReference type="Gene3D" id="3.10.290.10">
    <property type="entry name" value="RNA-binding S4 domain"/>
    <property type="match status" value="1"/>
</dbReference>
<dbReference type="GO" id="GO:0003723">
    <property type="term" value="F:RNA binding"/>
    <property type="evidence" value="ECO:0007669"/>
    <property type="project" value="UniProtKB-KW"/>
</dbReference>
<feature type="domain" description="Mitochondrial transcription rescue factor 1 C-terminal" evidence="3">
    <location>
        <begin position="94"/>
        <end position="169"/>
    </location>
</feature>
<keyword evidence="5" id="KW-1185">Reference proteome</keyword>
<dbReference type="STRING" id="300112.A0A4S2JPB3"/>
<gene>
    <name evidence="4" type="ORF">DBV15_02944</name>
</gene>
<keyword evidence="1" id="KW-0694">RNA-binding</keyword>
<organism evidence="4 5">
    <name type="scientific">Temnothorax longispinosus</name>
    <dbReference type="NCBI Taxonomy" id="300112"/>
    <lineage>
        <taxon>Eukaryota</taxon>
        <taxon>Metazoa</taxon>
        <taxon>Ecdysozoa</taxon>
        <taxon>Arthropoda</taxon>
        <taxon>Hexapoda</taxon>
        <taxon>Insecta</taxon>
        <taxon>Pterygota</taxon>
        <taxon>Neoptera</taxon>
        <taxon>Endopterygota</taxon>
        <taxon>Hymenoptera</taxon>
        <taxon>Apocrita</taxon>
        <taxon>Aculeata</taxon>
        <taxon>Formicoidea</taxon>
        <taxon>Formicidae</taxon>
        <taxon>Myrmicinae</taxon>
        <taxon>Temnothorax</taxon>
    </lineage>
</organism>
<dbReference type="Proteomes" id="UP000310200">
    <property type="component" value="Unassembled WGS sequence"/>
</dbReference>
<comment type="caution">
    <text evidence="4">The sequence shown here is derived from an EMBL/GenBank/DDBJ whole genome shotgun (WGS) entry which is preliminary data.</text>
</comment>
<dbReference type="GO" id="GO:0005739">
    <property type="term" value="C:mitochondrion"/>
    <property type="evidence" value="ECO:0007669"/>
    <property type="project" value="TreeGrafter"/>
</dbReference>
<accession>A0A4S2JPB3</accession>
<proteinExistence type="predicted"/>
<name>A0A4S2JPB3_9HYME</name>
<evidence type="ECO:0000313" key="4">
    <source>
        <dbReference type="EMBL" id="TGZ37730.1"/>
    </source>
</evidence>
<evidence type="ECO:0000256" key="2">
    <source>
        <dbReference type="SAM" id="MobiDB-lite"/>
    </source>
</evidence>
<dbReference type="SUPFAM" id="SSF55174">
    <property type="entry name" value="Alpha-L RNA-binding motif"/>
    <property type="match status" value="1"/>
</dbReference>
<evidence type="ECO:0000313" key="5">
    <source>
        <dbReference type="Proteomes" id="UP000310200"/>
    </source>
</evidence>
<dbReference type="EMBL" id="QBLH01003519">
    <property type="protein sequence ID" value="TGZ37730.1"/>
    <property type="molecule type" value="Genomic_DNA"/>
</dbReference>
<dbReference type="PANTHER" id="PTHR13633">
    <property type="entry name" value="MITOCHONDRIAL TRANSCRIPTION RESCUE FACTOR 1"/>
    <property type="match status" value="1"/>
</dbReference>
<dbReference type="InterPro" id="IPR057896">
    <property type="entry name" value="MTRES1_C"/>
</dbReference>
<protein>
    <recommendedName>
        <fullName evidence="3">Mitochondrial transcription rescue factor 1 C-terminal domain-containing protein</fullName>
    </recommendedName>
</protein>
<evidence type="ECO:0000259" key="3">
    <source>
        <dbReference type="Pfam" id="PF25818"/>
    </source>
</evidence>
<evidence type="ECO:0000256" key="1">
    <source>
        <dbReference type="PROSITE-ProRule" id="PRU00182"/>
    </source>
</evidence>
<dbReference type="InterPro" id="IPR036986">
    <property type="entry name" value="S4_RNA-bd_sf"/>
</dbReference>
<dbReference type="GO" id="GO:1903108">
    <property type="term" value="P:regulation of mitochondrial transcription"/>
    <property type="evidence" value="ECO:0007669"/>
    <property type="project" value="TreeGrafter"/>
</dbReference>
<dbReference type="PROSITE" id="PS50889">
    <property type="entry name" value="S4"/>
    <property type="match status" value="1"/>
</dbReference>
<dbReference type="PANTHER" id="PTHR13633:SF3">
    <property type="entry name" value="MITOCHONDRIAL TRANSCRIPTION RESCUE FACTOR 1"/>
    <property type="match status" value="1"/>
</dbReference>
<dbReference type="Pfam" id="PF25818">
    <property type="entry name" value="MTRES1_C"/>
    <property type="match status" value="1"/>
</dbReference>
<feature type="compositionally biased region" description="Acidic residues" evidence="2">
    <location>
        <begin position="71"/>
        <end position="85"/>
    </location>
</feature>